<dbReference type="SMART" id="SM00650">
    <property type="entry name" value="rADc"/>
    <property type="match status" value="1"/>
</dbReference>
<feature type="binding site" evidence="7 8">
    <location>
        <position position="37"/>
    </location>
    <ligand>
        <name>S-adenosyl-L-methionine</name>
        <dbReference type="ChEBI" id="CHEBI:59789"/>
    </ligand>
</feature>
<feature type="domain" description="Ribosomal RNA adenine methylase transferase N-terminal" evidence="9">
    <location>
        <begin position="17"/>
        <end position="190"/>
    </location>
</feature>
<comment type="caution">
    <text evidence="10">The sequence shown here is derived from an EMBL/GenBank/DDBJ whole genome shotgun (WGS) entry which is preliminary data.</text>
</comment>
<comment type="similarity">
    <text evidence="7">Belongs to the class I-like SAM-binding methyltransferase superfamily. rRNA adenine N(6)-methyltransferase family. RsmA subfamily.</text>
</comment>
<evidence type="ECO:0000256" key="7">
    <source>
        <dbReference type="HAMAP-Rule" id="MF_00607"/>
    </source>
</evidence>
<keyword evidence="2 7" id="KW-0698">rRNA processing</keyword>
<dbReference type="Pfam" id="PF00398">
    <property type="entry name" value="RrnaAD"/>
    <property type="match status" value="1"/>
</dbReference>
<dbReference type="InterPro" id="IPR023165">
    <property type="entry name" value="rRNA_Ade_diMease-like_C"/>
</dbReference>
<evidence type="ECO:0000313" key="11">
    <source>
        <dbReference type="Proteomes" id="UP000177090"/>
    </source>
</evidence>
<keyword evidence="1 7" id="KW-0963">Cytoplasm</keyword>
<evidence type="ECO:0000256" key="3">
    <source>
        <dbReference type="ARBA" id="ARBA00022603"/>
    </source>
</evidence>
<dbReference type="EMBL" id="MHTL01000013">
    <property type="protein sequence ID" value="OHA60455.1"/>
    <property type="molecule type" value="Genomic_DNA"/>
</dbReference>
<evidence type="ECO:0000256" key="8">
    <source>
        <dbReference type="PROSITE-ProRule" id="PRU01026"/>
    </source>
</evidence>
<dbReference type="PROSITE" id="PS51689">
    <property type="entry name" value="SAM_RNA_A_N6_MT"/>
    <property type="match status" value="1"/>
</dbReference>
<dbReference type="NCBIfam" id="TIGR00755">
    <property type="entry name" value="ksgA"/>
    <property type="match status" value="1"/>
</dbReference>
<dbReference type="GO" id="GO:0003723">
    <property type="term" value="F:RNA binding"/>
    <property type="evidence" value="ECO:0007669"/>
    <property type="project" value="UniProtKB-UniRule"/>
</dbReference>
<dbReference type="Proteomes" id="UP000177090">
    <property type="component" value="Unassembled WGS sequence"/>
</dbReference>
<proteinExistence type="inferred from homology"/>
<dbReference type="Gene3D" id="3.40.50.150">
    <property type="entry name" value="Vaccinia Virus protein VP39"/>
    <property type="match status" value="1"/>
</dbReference>
<dbReference type="EC" id="2.1.1.182" evidence="7"/>
<feature type="binding site" evidence="7 8">
    <location>
        <position position="58"/>
    </location>
    <ligand>
        <name>S-adenosyl-L-methionine</name>
        <dbReference type="ChEBI" id="CHEBI:59789"/>
    </ligand>
</feature>
<organism evidence="10 11">
    <name type="scientific">Candidatus Vogelbacteria bacterium RIFOXYD1_FULL_51_18</name>
    <dbReference type="NCBI Taxonomy" id="1802440"/>
    <lineage>
        <taxon>Bacteria</taxon>
        <taxon>Candidatus Vogeliibacteriota</taxon>
    </lineage>
</organism>
<dbReference type="AlphaFoldDB" id="A0A1G2QIP2"/>
<keyword evidence="6 7" id="KW-0694">RNA-binding</keyword>
<dbReference type="HAMAP" id="MF_00607">
    <property type="entry name" value="16SrRNA_methyltr_A"/>
    <property type="match status" value="1"/>
</dbReference>
<dbReference type="InterPro" id="IPR020596">
    <property type="entry name" value="rRNA_Ade_Mease_Trfase_CS"/>
</dbReference>
<gene>
    <name evidence="7" type="primary">rsmA</name>
    <name evidence="7" type="synonym">ksgA</name>
    <name evidence="10" type="ORF">A2569_01310</name>
</gene>
<evidence type="ECO:0000256" key="6">
    <source>
        <dbReference type="ARBA" id="ARBA00022884"/>
    </source>
</evidence>
<evidence type="ECO:0000256" key="5">
    <source>
        <dbReference type="ARBA" id="ARBA00022691"/>
    </source>
</evidence>
<feature type="binding site" evidence="7 8">
    <location>
        <position position="86"/>
    </location>
    <ligand>
        <name>S-adenosyl-L-methionine</name>
        <dbReference type="ChEBI" id="CHEBI:59789"/>
    </ligand>
</feature>
<protein>
    <recommendedName>
        <fullName evidence="7">Ribosomal RNA small subunit methyltransferase A</fullName>
        <ecNumber evidence="7">2.1.1.182</ecNumber>
    </recommendedName>
    <alternativeName>
        <fullName evidence="7">16S rRNA (adenine(1518)-N(6)/adenine(1519)-N(6))-dimethyltransferase</fullName>
    </alternativeName>
    <alternativeName>
        <fullName evidence="7">16S rRNA dimethyladenosine transferase</fullName>
    </alternativeName>
    <alternativeName>
        <fullName evidence="7">16S rRNA dimethylase</fullName>
    </alternativeName>
    <alternativeName>
        <fullName evidence="7">S-adenosylmethionine-6-N', N'-adenosyl(rRNA) dimethyltransferase</fullName>
    </alternativeName>
</protein>
<keyword evidence="3 7" id="KW-0489">Methyltransferase</keyword>
<reference evidence="10 11" key="1">
    <citation type="journal article" date="2016" name="Nat. Commun.">
        <title>Thousands of microbial genomes shed light on interconnected biogeochemical processes in an aquifer system.</title>
        <authorList>
            <person name="Anantharaman K."/>
            <person name="Brown C.T."/>
            <person name="Hug L.A."/>
            <person name="Sharon I."/>
            <person name="Castelle C.J."/>
            <person name="Probst A.J."/>
            <person name="Thomas B.C."/>
            <person name="Singh A."/>
            <person name="Wilkins M.J."/>
            <person name="Karaoz U."/>
            <person name="Brodie E.L."/>
            <person name="Williams K.H."/>
            <person name="Hubbard S.S."/>
            <person name="Banfield J.F."/>
        </authorList>
    </citation>
    <scope>NUCLEOTIDE SEQUENCE [LARGE SCALE GENOMIC DNA]</scope>
</reference>
<evidence type="ECO:0000256" key="2">
    <source>
        <dbReference type="ARBA" id="ARBA00022552"/>
    </source>
</evidence>
<dbReference type="PANTHER" id="PTHR11727">
    <property type="entry name" value="DIMETHYLADENOSINE TRANSFERASE"/>
    <property type="match status" value="1"/>
</dbReference>
<dbReference type="InterPro" id="IPR001737">
    <property type="entry name" value="KsgA/Erm"/>
</dbReference>
<dbReference type="InterPro" id="IPR020598">
    <property type="entry name" value="rRNA_Ade_methylase_Trfase_N"/>
</dbReference>
<accession>A0A1G2QIP2</accession>
<dbReference type="STRING" id="1802440.A2569_01310"/>
<dbReference type="SUPFAM" id="SSF53335">
    <property type="entry name" value="S-adenosyl-L-methionine-dependent methyltransferases"/>
    <property type="match status" value="1"/>
</dbReference>
<evidence type="ECO:0000313" key="10">
    <source>
        <dbReference type="EMBL" id="OHA60455.1"/>
    </source>
</evidence>
<evidence type="ECO:0000256" key="1">
    <source>
        <dbReference type="ARBA" id="ARBA00022490"/>
    </source>
</evidence>
<dbReference type="GO" id="GO:0052908">
    <property type="term" value="F:16S rRNA (adenine(1518)-N(6)/adenine(1519)-N(6))-dimethyltransferase activity"/>
    <property type="evidence" value="ECO:0007669"/>
    <property type="project" value="UniProtKB-EC"/>
</dbReference>
<dbReference type="InterPro" id="IPR029063">
    <property type="entry name" value="SAM-dependent_MTases_sf"/>
</dbReference>
<dbReference type="PANTHER" id="PTHR11727:SF7">
    <property type="entry name" value="DIMETHYLADENOSINE TRANSFERASE-RELATED"/>
    <property type="match status" value="1"/>
</dbReference>
<name>A0A1G2QIP2_9BACT</name>
<evidence type="ECO:0000256" key="4">
    <source>
        <dbReference type="ARBA" id="ARBA00022679"/>
    </source>
</evidence>
<sequence length="255" mass="28265">MRAKKSLAQHFLHSPSALSAIRDASDVHPGDVALEIGPGRGALTEVLLDFTGKVIAVEKDRELVLYLRERFSEAIIAGALDVEEKDILDFDTESLSLSNIPYKVIANIPYYITGAIIKKFLSARYQPERMVFLLQKEVAERIVARDGKESILSLSVKAYGEPRYVATVPRGAFAPPPHVDSAIISINNISRERFATISEEKFFSLVKKGFSSKRKMLKNNIGADSTFFAVCGISEKARAEDVTLEKWFCLASHVS</sequence>
<feature type="binding site" evidence="7 8">
    <location>
        <position position="107"/>
    </location>
    <ligand>
        <name>S-adenosyl-L-methionine</name>
        <dbReference type="ChEBI" id="CHEBI:59789"/>
    </ligand>
</feature>
<feature type="binding site" evidence="7 8">
    <location>
        <position position="10"/>
    </location>
    <ligand>
        <name>S-adenosyl-L-methionine</name>
        <dbReference type="ChEBI" id="CHEBI:59789"/>
    </ligand>
</feature>
<keyword evidence="5 7" id="KW-0949">S-adenosyl-L-methionine</keyword>
<comment type="function">
    <text evidence="7">Specifically dimethylates two adjacent adenosines (A1518 and A1519) in the loop of a conserved hairpin near the 3'-end of 16S rRNA in the 30S particle. May play a critical role in biogenesis of 30S subunits.</text>
</comment>
<dbReference type="InterPro" id="IPR011530">
    <property type="entry name" value="rRNA_adenine_dimethylase"/>
</dbReference>
<dbReference type="GO" id="GO:0005829">
    <property type="term" value="C:cytosol"/>
    <property type="evidence" value="ECO:0007669"/>
    <property type="project" value="TreeGrafter"/>
</dbReference>
<dbReference type="Gene3D" id="1.10.8.100">
    <property type="entry name" value="Ribosomal RNA adenine dimethylase-like, domain 2"/>
    <property type="match status" value="1"/>
</dbReference>
<comment type="subcellular location">
    <subcellularLocation>
        <location evidence="7">Cytoplasm</location>
    </subcellularLocation>
</comment>
<feature type="binding site" evidence="7 8">
    <location>
        <position position="12"/>
    </location>
    <ligand>
        <name>S-adenosyl-L-methionine</name>
        <dbReference type="ChEBI" id="CHEBI:59789"/>
    </ligand>
</feature>
<keyword evidence="4 7" id="KW-0808">Transferase</keyword>
<dbReference type="PROSITE" id="PS01131">
    <property type="entry name" value="RRNA_A_DIMETH"/>
    <property type="match status" value="1"/>
</dbReference>
<evidence type="ECO:0000259" key="9">
    <source>
        <dbReference type="SMART" id="SM00650"/>
    </source>
</evidence>
<comment type="catalytic activity">
    <reaction evidence="7">
        <text>adenosine(1518)/adenosine(1519) in 16S rRNA + 4 S-adenosyl-L-methionine = N(6)-dimethyladenosine(1518)/N(6)-dimethyladenosine(1519) in 16S rRNA + 4 S-adenosyl-L-homocysteine + 4 H(+)</text>
        <dbReference type="Rhea" id="RHEA:19609"/>
        <dbReference type="Rhea" id="RHEA-COMP:10232"/>
        <dbReference type="Rhea" id="RHEA-COMP:10233"/>
        <dbReference type="ChEBI" id="CHEBI:15378"/>
        <dbReference type="ChEBI" id="CHEBI:57856"/>
        <dbReference type="ChEBI" id="CHEBI:59789"/>
        <dbReference type="ChEBI" id="CHEBI:74411"/>
        <dbReference type="ChEBI" id="CHEBI:74493"/>
        <dbReference type="EC" id="2.1.1.182"/>
    </reaction>
</comment>